<feature type="domain" description="CoA-binding" evidence="1">
    <location>
        <begin position="16"/>
        <end position="109"/>
    </location>
</feature>
<reference evidence="2 3" key="1">
    <citation type="submission" date="2020-08" db="EMBL/GenBank/DDBJ databases">
        <title>Bridging the membrane lipid divide: bacteria of the FCB group superphylum have the potential to synthesize archaeal ether lipids.</title>
        <authorList>
            <person name="Villanueva L."/>
            <person name="Von Meijenfeldt F.A.B."/>
            <person name="Westbye A.B."/>
            <person name="Yadav S."/>
            <person name="Hopmans E.C."/>
            <person name="Dutilh B.E."/>
            <person name="Sinninghe Damste J.S."/>
        </authorList>
    </citation>
    <scope>NUCLEOTIDE SEQUENCE [LARGE SCALE GENOMIC DNA]</scope>
    <source>
        <strain evidence="2">NIOZ-UU17</strain>
    </source>
</reference>
<comment type="caution">
    <text evidence="2">The sequence shown here is derived from an EMBL/GenBank/DDBJ whole genome shotgun (WGS) entry which is preliminary data.</text>
</comment>
<gene>
    <name evidence="2" type="ORF">H8D96_12145</name>
</gene>
<dbReference type="InterPro" id="IPR036291">
    <property type="entry name" value="NAD(P)-bd_dom_sf"/>
</dbReference>
<dbReference type="SMART" id="SM00881">
    <property type="entry name" value="CoA_binding"/>
    <property type="match status" value="1"/>
</dbReference>
<accession>A0A8J6NZ34</accession>
<dbReference type="Proteomes" id="UP000605201">
    <property type="component" value="Unassembled WGS sequence"/>
</dbReference>
<name>A0A8J6NZ34_9BACT</name>
<protein>
    <submittedName>
        <fullName evidence="2">CoA-binding protein</fullName>
    </submittedName>
</protein>
<organism evidence="2 3">
    <name type="scientific">Candidatus Desulfatibia vada</name>
    <dbReference type="NCBI Taxonomy" id="2841696"/>
    <lineage>
        <taxon>Bacteria</taxon>
        <taxon>Pseudomonadati</taxon>
        <taxon>Thermodesulfobacteriota</taxon>
        <taxon>Desulfobacteria</taxon>
        <taxon>Desulfobacterales</taxon>
        <taxon>Desulfobacterales incertae sedis</taxon>
        <taxon>Candidatus Desulfatibia</taxon>
    </lineage>
</organism>
<dbReference type="Pfam" id="PF13380">
    <property type="entry name" value="CoA_binding_2"/>
    <property type="match status" value="1"/>
</dbReference>
<dbReference type="Gene3D" id="3.40.50.720">
    <property type="entry name" value="NAD(P)-binding Rossmann-like Domain"/>
    <property type="match status" value="1"/>
</dbReference>
<dbReference type="PANTHER" id="PTHR33303:SF2">
    <property type="entry name" value="COA-BINDING DOMAIN-CONTAINING PROTEIN"/>
    <property type="match status" value="1"/>
</dbReference>
<evidence type="ECO:0000313" key="3">
    <source>
        <dbReference type="Proteomes" id="UP000605201"/>
    </source>
</evidence>
<dbReference type="InterPro" id="IPR003781">
    <property type="entry name" value="CoA-bd"/>
</dbReference>
<dbReference type="AlphaFoldDB" id="A0A8J6NZ34"/>
<dbReference type="SUPFAM" id="SSF51735">
    <property type="entry name" value="NAD(P)-binding Rossmann-fold domains"/>
    <property type="match status" value="1"/>
</dbReference>
<dbReference type="EMBL" id="JACNIG010000240">
    <property type="protein sequence ID" value="MBC8432654.1"/>
    <property type="molecule type" value="Genomic_DNA"/>
</dbReference>
<sequence length="140" mass="16053">MESGRIITADKEIKEMLEQTKTIAILGLSPKPQRDSYMVAKYLQAKGYRILPVRPGQKEMLGEKAYASLDDIKEPVDMVDVFRNPAQLMPHVYEALRLKPKVFWMQLNIESREAAELLTAAGINVVMNRCTKIEYDRLCH</sequence>
<proteinExistence type="predicted"/>
<evidence type="ECO:0000313" key="2">
    <source>
        <dbReference type="EMBL" id="MBC8432654.1"/>
    </source>
</evidence>
<evidence type="ECO:0000259" key="1">
    <source>
        <dbReference type="SMART" id="SM00881"/>
    </source>
</evidence>
<dbReference type="PANTHER" id="PTHR33303">
    <property type="entry name" value="CYTOPLASMIC PROTEIN-RELATED"/>
    <property type="match status" value="1"/>
</dbReference>